<dbReference type="GO" id="GO:0008270">
    <property type="term" value="F:zinc ion binding"/>
    <property type="evidence" value="ECO:0007669"/>
    <property type="project" value="UniProtKB-KW"/>
</dbReference>
<dbReference type="OrthoDB" id="1121111at2"/>
<feature type="domain" description="DnaK suppressor protein-like N-terminal" evidence="7">
    <location>
        <begin position="8"/>
        <end position="71"/>
    </location>
</feature>
<dbReference type="PROSITE" id="PS51128">
    <property type="entry name" value="ZF_DKSA_2"/>
    <property type="match status" value="1"/>
</dbReference>
<dbReference type="STRING" id="1335048.AKL17_1747"/>
<dbReference type="InterPro" id="IPR000962">
    <property type="entry name" value="Znf_DskA_TraR"/>
</dbReference>
<proteinExistence type="predicted"/>
<dbReference type="PANTHER" id="PTHR33823">
    <property type="entry name" value="RNA POLYMERASE-BINDING TRANSCRIPTION FACTOR DKSA-RELATED"/>
    <property type="match status" value="1"/>
</dbReference>
<protein>
    <submittedName>
        <fullName evidence="8">DnaK suppressor protein</fullName>
    </submittedName>
</protein>
<name>A0A161HC10_9RHOB</name>
<feature type="zinc finger region" description="dksA C4-type" evidence="4">
    <location>
        <begin position="79"/>
        <end position="103"/>
    </location>
</feature>
<keyword evidence="9" id="KW-1185">Reference proteome</keyword>
<evidence type="ECO:0000256" key="1">
    <source>
        <dbReference type="ARBA" id="ARBA00022723"/>
    </source>
</evidence>
<dbReference type="EMBL" id="CP012661">
    <property type="protein sequence ID" value="AMY68999.1"/>
    <property type="molecule type" value="Genomic_DNA"/>
</dbReference>
<keyword evidence="2" id="KW-0863">Zinc-finger</keyword>
<reference evidence="8 9" key="1">
    <citation type="submission" date="2015-09" db="EMBL/GenBank/DDBJ databases">
        <title>Complete genome sequence of Defluviimonas alba cai42t isolated from an oilfield in Xinjiang.</title>
        <authorList>
            <person name="Geng S."/>
            <person name="Pan X."/>
            <person name="Wu X."/>
        </authorList>
    </citation>
    <scope>NUCLEOTIDE SEQUENCE [LARGE SCALE GENOMIC DNA]</scope>
    <source>
        <strain evidence="9">cai42</strain>
    </source>
</reference>
<feature type="compositionally biased region" description="Basic and acidic residues" evidence="5">
    <location>
        <begin position="28"/>
        <end position="44"/>
    </location>
</feature>
<dbReference type="Pfam" id="PF01258">
    <property type="entry name" value="zf-dskA_traR"/>
    <property type="match status" value="1"/>
</dbReference>
<evidence type="ECO:0000313" key="9">
    <source>
        <dbReference type="Proteomes" id="UP000076128"/>
    </source>
</evidence>
<evidence type="ECO:0000259" key="6">
    <source>
        <dbReference type="Pfam" id="PF01258"/>
    </source>
</evidence>
<dbReference type="PANTHER" id="PTHR33823:SF4">
    <property type="entry name" value="GENERAL STRESS PROTEIN 16O"/>
    <property type="match status" value="1"/>
</dbReference>
<evidence type="ECO:0000313" key="8">
    <source>
        <dbReference type="EMBL" id="AMY68999.1"/>
    </source>
</evidence>
<keyword evidence="3" id="KW-0862">Zinc</keyword>
<gene>
    <name evidence="8" type="ORF">AKL17_1747</name>
</gene>
<accession>A0A161HC10</accession>
<dbReference type="SUPFAM" id="SSF57716">
    <property type="entry name" value="Glucocorticoid receptor-like (DNA-binding domain)"/>
    <property type="match status" value="1"/>
</dbReference>
<feature type="region of interest" description="Disordered" evidence="5">
    <location>
        <begin position="28"/>
        <end position="49"/>
    </location>
</feature>
<feature type="domain" description="Zinc finger DksA/TraR C4-type" evidence="6">
    <location>
        <begin position="74"/>
        <end position="106"/>
    </location>
</feature>
<evidence type="ECO:0000256" key="2">
    <source>
        <dbReference type="ARBA" id="ARBA00022771"/>
    </source>
</evidence>
<dbReference type="RefSeq" id="WP_066812217.1">
    <property type="nucleotide sequence ID" value="NZ_CP012661.1"/>
</dbReference>
<dbReference type="Gene3D" id="1.20.120.910">
    <property type="entry name" value="DksA, coiled-coil domain"/>
    <property type="match status" value="1"/>
</dbReference>
<evidence type="ECO:0000256" key="3">
    <source>
        <dbReference type="ARBA" id="ARBA00022833"/>
    </source>
</evidence>
<dbReference type="KEGG" id="daa:AKL17_1747"/>
<evidence type="ECO:0000259" key="7">
    <source>
        <dbReference type="Pfam" id="PF21173"/>
    </source>
</evidence>
<organism evidence="8 9">
    <name type="scientific">Frigidibacter mobilis</name>
    <dbReference type="NCBI Taxonomy" id="1335048"/>
    <lineage>
        <taxon>Bacteria</taxon>
        <taxon>Pseudomonadati</taxon>
        <taxon>Pseudomonadota</taxon>
        <taxon>Alphaproteobacteria</taxon>
        <taxon>Rhodobacterales</taxon>
        <taxon>Paracoccaceae</taxon>
        <taxon>Frigidibacter</taxon>
    </lineage>
</organism>
<evidence type="ECO:0000256" key="5">
    <source>
        <dbReference type="SAM" id="MobiDB-lite"/>
    </source>
</evidence>
<sequence length="107" mass="12140">MQTVQDPKTTLTLRLEQLKARIAEIETELESHQSKDWPDMASERESDEVLEEMGLSAQHEMRMIEAALMRVETGEYGTCVTCGAEISAERLQLLPATPFCRDCAPRR</sequence>
<dbReference type="InterPro" id="IPR048487">
    <property type="entry name" value="DksA-like_N"/>
</dbReference>
<keyword evidence="1" id="KW-0479">Metal-binding</keyword>
<dbReference type="AlphaFoldDB" id="A0A161HC10"/>
<evidence type="ECO:0000256" key="4">
    <source>
        <dbReference type="PROSITE-ProRule" id="PRU00510"/>
    </source>
</evidence>
<dbReference type="Pfam" id="PF21173">
    <property type="entry name" value="DksA-like_N"/>
    <property type="match status" value="1"/>
</dbReference>
<dbReference type="Proteomes" id="UP000076128">
    <property type="component" value="Chromosome"/>
</dbReference>